<name>A0A8T0HTH5_CERPU</name>
<reference evidence="1" key="1">
    <citation type="submission" date="2020-06" db="EMBL/GenBank/DDBJ databases">
        <title>WGS assembly of Ceratodon purpureus strain R40.</title>
        <authorList>
            <person name="Carey S.B."/>
            <person name="Jenkins J."/>
            <person name="Shu S."/>
            <person name="Lovell J.T."/>
            <person name="Sreedasyam A."/>
            <person name="Maumus F."/>
            <person name="Tiley G.P."/>
            <person name="Fernandez-Pozo N."/>
            <person name="Barry K."/>
            <person name="Chen C."/>
            <person name="Wang M."/>
            <person name="Lipzen A."/>
            <person name="Daum C."/>
            <person name="Saski C.A."/>
            <person name="Payton A.C."/>
            <person name="Mcbreen J.C."/>
            <person name="Conrad R.E."/>
            <person name="Kollar L.M."/>
            <person name="Olsson S."/>
            <person name="Huttunen S."/>
            <person name="Landis J.B."/>
            <person name="Wickett N.J."/>
            <person name="Johnson M.G."/>
            <person name="Rensing S.A."/>
            <person name="Grimwood J."/>
            <person name="Schmutz J."/>
            <person name="Mcdaniel S.F."/>
        </authorList>
    </citation>
    <scope>NUCLEOTIDE SEQUENCE</scope>
    <source>
        <strain evidence="1">R40</strain>
    </source>
</reference>
<proteinExistence type="predicted"/>
<dbReference type="AlphaFoldDB" id="A0A8T0HTH5"/>
<protein>
    <submittedName>
        <fullName evidence="1">Uncharacterized protein</fullName>
    </submittedName>
</protein>
<evidence type="ECO:0000313" key="2">
    <source>
        <dbReference type="Proteomes" id="UP000822688"/>
    </source>
</evidence>
<dbReference type="EMBL" id="CM026426">
    <property type="protein sequence ID" value="KAG0574097.1"/>
    <property type="molecule type" value="Genomic_DNA"/>
</dbReference>
<sequence length="102" mass="11055">MLVVLPFLATSASESTIGDNPSTLLQMLLAPPPPSRPNCSVPPQLPACTLPARTLSSTLLPPYLQMLKHVYFLYKHITLCRTQLGIAQLGIAAQEFKCISAH</sequence>
<accession>A0A8T0HTH5</accession>
<dbReference type="Proteomes" id="UP000822688">
    <property type="component" value="Chromosome V"/>
</dbReference>
<comment type="caution">
    <text evidence="1">The sequence shown here is derived from an EMBL/GenBank/DDBJ whole genome shotgun (WGS) entry which is preliminary data.</text>
</comment>
<gene>
    <name evidence="1" type="ORF">KC19_VG233800</name>
</gene>
<evidence type="ECO:0000313" key="1">
    <source>
        <dbReference type="EMBL" id="KAG0574097.1"/>
    </source>
</evidence>
<keyword evidence="2" id="KW-1185">Reference proteome</keyword>
<organism evidence="1 2">
    <name type="scientific">Ceratodon purpureus</name>
    <name type="common">Fire moss</name>
    <name type="synonym">Dicranum purpureum</name>
    <dbReference type="NCBI Taxonomy" id="3225"/>
    <lineage>
        <taxon>Eukaryota</taxon>
        <taxon>Viridiplantae</taxon>
        <taxon>Streptophyta</taxon>
        <taxon>Embryophyta</taxon>
        <taxon>Bryophyta</taxon>
        <taxon>Bryophytina</taxon>
        <taxon>Bryopsida</taxon>
        <taxon>Dicranidae</taxon>
        <taxon>Pseudoditrichales</taxon>
        <taxon>Ditrichaceae</taxon>
        <taxon>Ceratodon</taxon>
    </lineage>
</organism>